<protein>
    <submittedName>
        <fullName evidence="1">Uncharacterized protein</fullName>
    </submittedName>
</protein>
<keyword evidence="2" id="KW-1185">Reference proteome</keyword>
<dbReference type="Pfam" id="PF20062">
    <property type="entry name" value="DUF6461"/>
    <property type="match status" value="1"/>
</dbReference>
<accession>A0A171DMQ2</accession>
<dbReference type="InterPro" id="IPR045592">
    <property type="entry name" value="DUF6461"/>
</dbReference>
<dbReference type="OrthoDB" id="3524514at2"/>
<name>A0A171DMQ2_9ACTN</name>
<dbReference type="Proteomes" id="UP000077701">
    <property type="component" value="Unassembled WGS sequence"/>
</dbReference>
<proteinExistence type="predicted"/>
<dbReference type="EMBL" id="BDCX01000016">
    <property type="protein sequence ID" value="GAT70289.1"/>
    <property type="molecule type" value="Genomic_DNA"/>
</dbReference>
<evidence type="ECO:0000313" key="2">
    <source>
        <dbReference type="Proteomes" id="UP000077701"/>
    </source>
</evidence>
<dbReference type="STRING" id="161355.PS9374_05971"/>
<sequence length="359" mass="39651">MDPVDAHYAELRDAGFPGQLCLTWCQSSDLEEVARRFGATPETGSWATADDLEDLEFEHWEELVELTELDGWTVALEPGGFQGVRAAVLESLSVGGCAFSVFWNGELDNEVTYAIDGRIITSFDLMNIAQRSGSDPAALDGLLDRVGLHDGLPTQARKARVLALGEAISGRRLTPRWVRSDQFAVLVTDPLPDPLVPATLLNPRAPFLDEPEMTRILADPSPSALLDIIKLAVSFTIAAIDLEDSLGEETLRIVERGERLPGEREGLRSRLARLRAETDWEAKRIQARSTPGRGEEARPLWRRSAALFLLEQALDPSPVDASRSVTERAGNFCATETDHMRMLVLKNVVARIAYDLRRP</sequence>
<evidence type="ECO:0000313" key="1">
    <source>
        <dbReference type="EMBL" id="GAT70289.1"/>
    </source>
</evidence>
<dbReference type="AlphaFoldDB" id="A0A171DMQ2"/>
<reference evidence="2" key="2">
    <citation type="submission" date="2016-04" db="EMBL/GenBank/DDBJ databases">
        <title>Planomonospora sphaerica JCM9374 whole genome shotgun sequence.</title>
        <authorList>
            <person name="Suzuki T."/>
            <person name="Dohra H."/>
            <person name="Kodani S."/>
        </authorList>
    </citation>
    <scope>NUCLEOTIDE SEQUENCE [LARGE SCALE GENOMIC DNA]</scope>
    <source>
        <strain evidence="2">JCM 9374</strain>
    </source>
</reference>
<dbReference type="RefSeq" id="WP_068902367.1">
    <property type="nucleotide sequence ID" value="NZ_BDCX01000016.1"/>
</dbReference>
<reference evidence="1 2" key="1">
    <citation type="journal article" date="2016" name="Genome Announc.">
        <title>Draft Genome Sequence of Planomonospora sphaerica JCM9374, a Rare Actinomycete.</title>
        <authorList>
            <person name="Dohra H."/>
            <person name="Suzuki T."/>
            <person name="Inoue Y."/>
            <person name="Kodani S."/>
        </authorList>
    </citation>
    <scope>NUCLEOTIDE SEQUENCE [LARGE SCALE GENOMIC DNA]</scope>
    <source>
        <strain evidence="1 2">JCM 9374</strain>
    </source>
</reference>
<organism evidence="1 2">
    <name type="scientific">Planomonospora sphaerica</name>
    <dbReference type="NCBI Taxonomy" id="161355"/>
    <lineage>
        <taxon>Bacteria</taxon>
        <taxon>Bacillati</taxon>
        <taxon>Actinomycetota</taxon>
        <taxon>Actinomycetes</taxon>
        <taxon>Streptosporangiales</taxon>
        <taxon>Streptosporangiaceae</taxon>
        <taxon>Planomonospora</taxon>
    </lineage>
</organism>
<comment type="caution">
    <text evidence="1">The sequence shown here is derived from an EMBL/GenBank/DDBJ whole genome shotgun (WGS) entry which is preliminary data.</text>
</comment>
<gene>
    <name evidence="1" type="ORF">PS9374_05971</name>
</gene>